<protein>
    <submittedName>
        <fullName evidence="4">Deoxyribonuclease-2-alpha</fullName>
    </submittedName>
</protein>
<keyword evidence="5" id="KW-1185">Reference proteome</keyword>
<dbReference type="OrthoDB" id="10261598at2759"/>
<comment type="caution">
    <text evidence="4">The sequence shown here is derived from an EMBL/GenBank/DDBJ whole genome shotgun (WGS) entry which is preliminary data.</text>
</comment>
<evidence type="ECO:0000313" key="4">
    <source>
        <dbReference type="EMBL" id="KRZ47433.1"/>
    </source>
</evidence>
<feature type="signal peptide" evidence="3">
    <location>
        <begin position="1"/>
        <end position="20"/>
    </location>
</feature>
<gene>
    <name evidence="4" type="primary">DNASE2</name>
    <name evidence="4" type="ORF">T02_4302</name>
</gene>
<proteinExistence type="inferred from homology"/>
<evidence type="ECO:0000256" key="2">
    <source>
        <dbReference type="ARBA" id="ARBA00022801"/>
    </source>
</evidence>
<evidence type="ECO:0000313" key="5">
    <source>
        <dbReference type="Proteomes" id="UP000054721"/>
    </source>
</evidence>
<organism evidence="4 5">
    <name type="scientific">Trichinella nativa</name>
    <dbReference type="NCBI Taxonomy" id="6335"/>
    <lineage>
        <taxon>Eukaryota</taxon>
        <taxon>Metazoa</taxon>
        <taxon>Ecdysozoa</taxon>
        <taxon>Nematoda</taxon>
        <taxon>Enoplea</taxon>
        <taxon>Dorylaimia</taxon>
        <taxon>Trichinellida</taxon>
        <taxon>Trichinellidae</taxon>
        <taxon>Trichinella</taxon>
    </lineage>
</organism>
<comment type="similarity">
    <text evidence="1">Belongs to the DNase II family.</text>
</comment>
<evidence type="ECO:0000256" key="1">
    <source>
        <dbReference type="ARBA" id="ARBA00007527"/>
    </source>
</evidence>
<evidence type="ECO:0000256" key="3">
    <source>
        <dbReference type="SAM" id="SignalP"/>
    </source>
</evidence>
<accession>A0A0V1KJG5</accession>
<reference evidence="4 5" key="1">
    <citation type="submission" date="2015-05" db="EMBL/GenBank/DDBJ databases">
        <title>Evolution of Trichinella species and genotypes.</title>
        <authorList>
            <person name="Korhonen P.K."/>
            <person name="Edoardo P."/>
            <person name="Giuseppe L.R."/>
            <person name="Gasser R.B."/>
        </authorList>
    </citation>
    <scope>NUCLEOTIDE SEQUENCE [LARGE SCALE GENOMIC DNA]</scope>
    <source>
        <strain evidence="4">ISS10</strain>
    </source>
</reference>
<keyword evidence="2" id="KW-0378">Hydrolase</keyword>
<name>A0A0V1KJG5_9BILA</name>
<dbReference type="EMBL" id="JYDW01000803">
    <property type="protein sequence ID" value="KRZ47433.1"/>
    <property type="molecule type" value="Genomic_DNA"/>
</dbReference>
<dbReference type="InterPro" id="IPR004947">
    <property type="entry name" value="DNase_II"/>
</dbReference>
<dbReference type="AlphaFoldDB" id="A0A0V1KJG5"/>
<dbReference type="Proteomes" id="UP000054721">
    <property type="component" value="Unassembled WGS sequence"/>
</dbReference>
<dbReference type="PANTHER" id="PTHR10858:SF23">
    <property type="entry name" value="DEOXYRIBONUCLEASE II"/>
    <property type="match status" value="1"/>
</dbReference>
<sequence length="171" mass="19196">MKRMFTAVIIILISLKTSTAQVATCKNDGNVDVDWYFVYKPSHQMNTKFMTSGPNPVWADSATSIDNAQHSIGRTMANFVQDNPQIKVLAYSDDPPNIPARNQKSKTKGVLLIDMRMDDAAAWFIHTAPNFLAYLGGYSWPQTETEKGHIFLCLSFREEFLNSVGIIMLLS</sequence>
<dbReference type="PANTHER" id="PTHR10858">
    <property type="entry name" value="DEOXYRIBONUCLEASE II"/>
    <property type="match status" value="1"/>
</dbReference>
<dbReference type="GO" id="GO:0004531">
    <property type="term" value="F:deoxyribonuclease II activity"/>
    <property type="evidence" value="ECO:0007669"/>
    <property type="project" value="InterPro"/>
</dbReference>
<keyword evidence="3" id="KW-0732">Signal</keyword>
<dbReference type="Pfam" id="PF03265">
    <property type="entry name" value="DNase_II"/>
    <property type="match status" value="1"/>
</dbReference>
<dbReference type="CDD" id="cd09120">
    <property type="entry name" value="PLDc_DNaseII_1"/>
    <property type="match status" value="1"/>
</dbReference>
<feature type="chain" id="PRO_5006881073" evidence="3">
    <location>
        <begin position="21"/>
        <end position="171"/>
    </location>
</feature>
<dbReference type="GO" id="GO:0006309">
    <property type="term" value="P:apoptotic DNA fragmentation"/>
    <property type="evidence" value="ECO:0007669"/>
    <property type="project" value="TreeGrafter"/>
</dbReference>